<evidence type="ECO:0000313" key="4">
    <source>
        <dbReference type="Proteomes" id="UP000732380"/>
    </source>
</evidence>
<dbReference type="Proteomes" id="UP000732380">
    <property type="component" value="Unassembled WGS sequence"/>
</dbReference>
<name>A0A9P7Q5Y1_9HYPO</name>
<dbReference type="AlphaFoldDB" id="A0A9P7Q5Y1"/>
<evidence type="ECO:0000256" key="2">
    <source>
        <dbReference type="SAM" id="Phobius"/>
    </source>
</evidence>
<keyword evidence="2" id="KW-0472">Membrane</keyword>
<reference evidence="3 4" key="1">
    <citation type="journal article" date="2020" name="bioRxiv">
        <title>Whole genome comparisons of ergot fungi reveals the divergence and evolution of species within the genus Claviceps are the result of varying mechanisms driving genome evolution and host range expansion.</title>
        <authorList>
            <person name="Wyka S.A."/>
            <person name="Mondo S.J."/>
            <person name="Liu M."/>
            <person name="Dettman J."/>
            <person name="Nalam V."/>
            <person name="Broders K.D."/>
        </authorList>
    </citation>
    <scope>NUCLEOTIDE SEQUENCE [LARGE SCALE GENOMIC DNA]</scope>
    <source>
        <strain evidence="3 4">LM576</strain>
    </source>
</reference>
<gene>
    <name evidence="3" type="ORF">E4U13_007975</name>
</gene>
<dbReference type="EMBL" id="SRQM01000085">
    <property type="protein sequence ID" value="KAG6119130.1"/>
    <property type="molecule type" value="Genomic_DNA"/>
</dbReference>
<keyword evidence="2" id="KW-1133">Transmembrane helix</keyword>
<feature type="region of interest" description="Disordered" evidence="1">
    <location>
        <begin position="155"/>
        <end position="188"/>
    </location>
</feature>
<keyword evidence="4" id="KW-1185">Reference proteome</keyword>
<sequence>MNLPMRSGMNEEVTNQGIDNDEEHGDASGDSDEEHSDASSEDISIPVLSAFRVRREAIAQWLNWLAEFVSVGAIIVCGCGITHFLFGLYSVSTVVVDTARLQQLPVDGDVGDQLPTIEADAVHAEQEIRDAAATDNDSSDADELCISWTRSRSRFSKDPKRPQLSRSHYGREQSSSENSNPISTRSLHRRRVILTYASGMEN</sequence>
<feature type="compositionally biased region" description="Polar residues" evidence="1">
    <location>
        <begin position="172"/>
        <end position="185"/>
    </location>
</feature>
<organism evidence="3 4">
    <name type="scientific">Claviceps humidiphila</name>
    <dbReference type="NCBI Taxonomy" id="1294629"/>
    <lineage>
        <taxon>Eukaryota</taxon>
        <taxon>Fungi</taxon>
        <taxon>Dikarya</taxon>
        <taxon>Ascomycota</taxon>
        <taxon>Pezizomycotina</taxon>
        <taxon>Sordariomycetes</taxon>
        <taxon>Hypocreomycetidae</taxon>
        <taxon>Hypocreales</taxon>
        <taxon>Clavicipitaceae</taxon>
        <taxon>Claviceps</taxon>
    </lineage>
</organism>
<evidence type="ECO:0000256" key="1">
    <source>
        <dbReference type="SAM" id="MobiDB-lite"/>
    </source>
</evidence>
<keyword evidence="2" id="KW-0812">Transmembrane</keyword>
<evidence type="ECO:0000313" key="3">
    <source>
        <dbReference type="EMBL" id="KAG6119130.1"/>
    </source>
</evidence>
<accession>A0A9P7Q5Y1</accession>
<feature type="transmembrane region" description="Helical" evidence="2">
    <location>
        <begin position="61"/>
        <end position="86"/>
    </location>
</feature>
<proteinExistence type="predicted"/>
<feature type="compositionally biased region" description="Acidic residues" evidence="1">
    <location>
        <begin position="19"/>
        <end position="35"/>
    </location>
</feature>
<comment type="caution">
    <text evidence="3">The sequence shown here is derived from an EMBL/GenBank/DDBJ whole genome shotgun (WGS) entry which is preliminary data.</text>
</comment>
<feature type="region of interest" description="Disordered" evidence="1">
    <location>
        <begin position="1"/>
        <end position="41"/>
    </location>
</feature>
<protein>
    <submittedName>
        <fullName evidence="3">Uncharacterized protein</fullName>
    </submittedName>
</protein>